<dbReference type="SUPFAM" id="SSF49742">
    <property type="entry name" value="PHM/PNGase F"/>
    <property type="match status" value="1"/>
</dbReference>
<dbReference type="CDD" id="cd09631">
    <property type="entry name" value="DOMON_DOH"/>
    <property type="match status" value="1"/>
</dbReference>
<dbReference type="InterPro" id="IPR000945">
    <property type="entry name" value="DBH-like"/>
</dbReference>
<organism evidence="2 3">
    <name type="scientific">Mya arenaria</name>
    <name type="common">Soft-shell clam</name>
    <dbReference type="NCBI Taxonomy" id="6604"/>
    <lineage>
        <taxon>Eukaryota</taxon>
        <taxon>Metazoa</taxon>
        <taxon>Spiralia</taxon>
        <taxon>Lophotrochozoa</taxon>
        <taxon>Mollusca</taxon>
        <taxon>Bivalvia</taxon>
        <taxon>Autobranchia</taxon>
        <taxon>Heteroconchia</taxon>
        <taxon>Euheterodonta</taxon>
        <taxon>Imparidentia</taxon>
        <taxon>Neoheterodontei</taxon>
        <taxon>Myida</taxon>
        <taxon>Myoidea</taxon>
        <taxon>Myidae</taxon>
        <taxon>Mya</taxon>
    </lineage>
</organism>
<evidence type="ECO:0000259" key="1">
    <source>
        <dbReference type="Pfam" id="PF03351"/>
    </source>
</evidence>
<name>A0ABY7GCH2_MYAAR</name>
<dbReference type="Pfam" id="PF03351">
    <property type="entry name" value="DOMON"/>
    <property type="match status" value="1"/>
</dbReference>
<protein>
    <submittedName>
        <fullName evidence="2">MOXD1-like protein</fullName>
    </submittedName>
</protein>
<dbReference type="InterPro" id="IPR036939">
    <property type="entry name" value="Cu2_ascorb_mOase_N_sf"/>
</dbReference>
<evidence type="ECO:0000313" key="2">
    <source>
        <dbReference type="EMBL" id="WAR31062.1"/>
    </source>
</evidence>
<feature type="domain" description="DOMON" evidence="1">
    <location>
        <begin position="58"/>
        <end position="152"/>
    </location>
</feature>
<dbReference type="EMBL" id="CP111028">
    <property type="protein sequence ID" value="WAR31062.1"/>
    <property type="molecule type" value="Genomic_DNA"/>
</dbReference>
<dbReference type="InterPro" id="IPR045266">
    <property type="entry name" value="DOH_DOMON"/>
</dbReference>
<dbReference type="PANTHER" id="PTHR10157:SF23">
    <property type="entry name" value="MOXD1 HOMOLOG 1"/>
    <property type="match status" value="1"/>
</dbReference>
<dbReference type="Proteomes" id="UP001164746">
    <property type="component" value="Chromosome 17"/>
</dbReference>
<accession>A0ABY7GCH2</accession>
<dbReference type="InterPro" id="IPR008977">
    <property type="entry name" value="PHM/PNGase_F_dom_sf"/>
</dbReference>
<evidence type="ECO:0000313" key="3">
    <source>
        <dbReference type="Proteomes" id="UP001164746"/>
    </source>
</evidence>
<dbReference type="Gene3D" id="2.60.120.310">
    <property type="entry name" value="Copper type II, ascorbate-dependent monooxygenase, N-terminal domain"/>
    <property type="match status" value="1"/>
</dbReference>
<dbReference type="PANTHER" id="PTHR10157">
    <property type="entry name" value="DOPAMINE BETA HYDROXYLASE RELATED"/>
    <property type="match status" value="1"/>
</dbReference>
<gene>
    <name evidence="2" type="ORF">MAR_033604</name>
</gene>
<dbReference type="InterPro" id="IPR005018">
    <property type="entry name" value="DOMON_domain"/>
</dbReference>
<sequence>MDISFPCLFYNCLSDSNSMAIWMYLFMTIYSVNSQSTTPPTAVSAPEFTNYRQLDYEGKYILGWKHNATDIEFEVTVQTPGYVGLGFSKTGEMRPSDMDYHVNETDRIPLMDDKPESDWVVLGGIEVNGTTVLRFSRKLDTCDPQDQVITKHDMNNRGVVNMNLLNDDVMLTSFPSDTYMIDATIGEFTIPAVGSTLQCRVFANGAIPAGNLIKAFHMPEGVGLPMAGLGYVLEIHYSKWQEMTDENGSPVTIPDGSGLRLTYTTSPVTHLAGMLELGRAISSGWSQLIPDKETAFTSTAYCSPKCMTWNDTLAVECTYDTSDRVGPTRVPEKDAMGYLQNATAWDADLRRRFKAALTMSDERSVCSSISRQPALFDNDL</sequence>
<reference evidence="2" key="1">
    <citation type="submission" date="2022-11" db="EMBL/GenBank/DDBJ databases">
        <title>Centuries of genome instability and evolution in soft-shell clam transmissible cancer (bioRxiv).</title>
        <authorList>
            <person name="Hart S.F.M."/>
            <person name="Yonemitsu M.A."/>
            <person name="Giersch R.M."/>
            <person name="Beal B.F."/>
            <person name="Arriagada G."/>
            <person name="Davis B.W."/>
            <person name="Ostrander E.A."/>
            <person name="Goff S.P."/>
            <person name="Metzger M.J."/>
        </authorList>
    </citation>
    <scope>NUCLEOTIDE SEQUENCE</scope>
    <source>
        <strain evidence="2">MELC-2E11</strain>
        <tissue evidence="2">Siphon/mantle</tissue>
    </source>
</reference>
<proteinExistence type="predicted"/>
<keyword evidence="3" id="KW-1185">Reference proteome</keyword>